<proteinExistence type="predicted"/>
<dbReference type="AlphaFoldDB" id="A0A7J6UWD4"/>
<dbReference type="Gene3D" id="1.10.10.60">
    <property type="entry name" value="Homeodomain-like"/>
    <property type="match status" value="1"/>
</dbReference>
<accession>A0A7J6UWD4</accession>
<feature type="compositionally biased region" description="Low complexity" evidence="2">
    <location>
        <begin position="18"/>
        <end position="36"/>
    </location>
</feature>
<dbReference type="PANTHER" id="PTHR33492:SF11">
    <property type="entry name" value="OS04G0670900 PROTEIN"/>
    <property type="match status" value="1"/>
</dbReference>
<organism evidence="4 5">
    <name type="scientific">Thalictrum thalictroides</name>
    <name type="common">Rue-anemone</name>
    <name type="synonym">Anemone thalictroides</name>
    <dbReference type="NCBI Taxonomy" id="46969"/>
    <lineage>
        <taxon>Eukaryota</taxon>
        <taxon>Viridiplantae</taxon>
        <taxon>Streptophyta</taxon>
        <taxon>Embryophyta</taxon>
        <taxon>Tracheophyta</taxon>
        <taxon>Spermatophyta</taxon>
        <taxon>Magnoliopsida</taxon>
        <taxon>Ranunculales</taxon>
        <taxon>Ranunculaceae</taxon>
        <taxon>Thalictroideae</taxon>
        <taxon>Thalictrum</taxon>
    </lineage>
</organism>
<name>A0A7J6UWD4_THATH</name>
<reference evidence="4 5" key="1">
    <citation type="submission" date="2020-06" db="EMBL/GenBank/DDBJ databases">
        <title>Transcriptomic and genomic resources for Thalictrum thalictroides and T. hernandezii: Facilitating candidate gene discovery in an emerging model plant lineage.</title>
        <authorList>
            <person name="Arias T."/>
            <person name="Riano-Pachon D.M."/>
            <person name="Di Stilio V.S."/>
        </authorList>
    </citation>
    <scope>NUCLEOTIDE SEQUENCE [LARGE SCALE GENOMIC DNA]</scope>
    <source>
        <strain evidence="5">cv. WT478/WT964</strain>
        <tissue evidence="4">Leaves</tissue>
    </source>
</reference>
<keyword evidence="1" id="KW-0175">Coiled coil</keyword>
<comment type="caution">
    <text evidence="4">The sequence shown here is derived from an EMBL/GenBank/DDBJ whole genome shotgun (WGS) entry which is preliminary data.</text>
</comment>
<evidence type="ECO:0000313" key="4">
    <source>
        <dbReference type="EMBL" id="KAF5176500.1"/>
    </source>
</evidence>
<evidence type="ECO:0000259" key="3">
    <source>
        <dbReference type="Pfam" id="PF13837"/>
    </source>
</evidence>
<feature type="compositionally biased region" description="Low complexity" evidence="2">
    <location>
        <begin position="92"/>
        <end position="111"/>
    </location>
</feature>
<dbReference type="Proteomes" id="UP000554482">
    <property type="component" value="Unassembled WGS sequence"/>
</dbReference>
<dbReference type="InterPro" id="IPR044822">
    <property type="entry name" value="Myb_DNA-bind_4"/>
</dbReference>
<keyword evidence="4" id="KW-0238">DNA-binding</keyword>
<feature type="domain" description="Myb/SANT-like DNA-binding" evidence="3">
    <location>
        <begin position="60"/>
        <end position="157"/>
    </location>
</feature>
<dbReference type="OrthoDB" id="1843873at2759"/>
<sequence>MSEPPNNTPTSSIILHHQQYLRQQQQQQQSFISPTITPIPSPSPSPSPSTSLIREYRKGNWTLHETLVLIGAKKLDDERRTKASTTPPDPTNPNNNKNNQQQPSSSSSTRTAELRWKWVENYCWNNGCLRSQNQCNDKWDNLLRDYKKVREYEARSTNAAGGPNDQLQSYWKLEKHERKERNLPTNLVSEVFEALNEVVHRRYTTTPKSTPSSSSNAGADIPIQVLSPAAPPLLLPPPQPSQQQQPPLQFPTPPPQTVSAETTESSETDQSERVDSETKRRKKAKSVGSSILKSASVLAQTLMNCEEKKEKRHKDIIELEQRRLHIEEARNEVNRQGIAGLITAVNNLSGAIQALVSDRHNGAT</sequence>
<feature type="compositionally biased region" description="Polar residues" evidence="2">
    <location>
        <begin position="1"/>
        <end position="13"/>
    </location>
</feature>
<evidence type="ECO:0000256" key="1">
    <source>
        <dbReference type="SAM" id="Coils"/>
    </source>
</evidence>
<feature type="region of interest" description="Disordered" evidence="2">
    <location>
        <begin position="1"/>
        <end position="52"/>
    </location>
</feature>
<dbReference type="EMBL" id="JABWDY010042663">
    <property type="protein sequence ID" value="KAF5176500.1"/>
    <property type="molecule type" value="Genomic_DNA"/>
</dbReference>
<dbReference type="Pfam" id="PF13837">
    <property type="entry name" value="Myb_DNA-bind_4"/>
    <property type="match status" value="1"/>
</dbReference>
<dbReference type="PANTHER" id="PTHR33492">
    <property type="entry name" value="OSJNBA0043A12.37 PROTEIN-RELATED"/>
    <property type="match status" value="1"/>
</dbReference>
<gene>
    <name evidence="4" type="ORF">FRX31_033913</name>
</gene>
<protein>
    <submittedName>
        <fullName evidence="4">Myb/SANT-like DNA-binding domain protein</fullName>
    </submittedName>
</protein>
<dbReference type="GO" id="GO:0003677">
    <property type="term" value="F:DNA binding"/>
    <property type="evidence" value="ECO:0007669"/>
    <property type="project" value="UniProtKB-KW"/>
</dbReference>
<feature type="region of interest" description="Disordered" evidence="2">
    <location>
        <begin position="74"/>
        <end position="111"/>
    </location>
</feature>
<evidence type="ECO:0000256" key="2">
    <source>
        <dbReference type="SAM" id="MobiDB-lite"/>
    </source>
</evidence>
<keyword evidence="5" id="KW-1185">Reference proteome</keyword>
<feature type="compositionally biased region" description="Pro residues" evidence="2">
    <location>
        <begin position="229"/>
        <end position="240"/>
    </location>
</feature>
<feature type="coiled-coil region" evidence="1">
    <location>
        <begin position="302"/>
        <end position="336"/>
    </location>
</feature>
<feature type="region of interest" description="Disordered" evidence="2">
    <location>
        <begin position="228"/>
        <end position="289"/>
    </location>
</feature>
<evidence type="ECO:0000313" key="5">
    <source>
        <dbReference type="Proteomes" id="UP000554482"/>
    </source>
</evidence>
<feature type="compositionally biased region" description="Pro residues" evidence="2">
    <location>
        <begin position="37"/>
        <end position="47"/>
    </location>
</feature>